<sequence length="157" mass="17808">MKTGTFIMGCALALLACTFAGCDDRLEVRQAYDFSLSSWYLQEGIAPDETVEIRLTLDREGDYREARYRIGYIQLEGDGEVFTADGIRLVNRELTELSGIAGLDTTDIRRQVFTLFFRNTGEDNPGIRFVAVDNFRVERTLDIPFSIEDRANTDTID</sequence>
<proteinExistence type="predicted"/>
<feature type="signal peptide" evidence="1">
    <location>
        <begin position="1"/>
        <end position="22"/>
    </location>
</feature>
<feature type="chain" id="PRO_5002392247" description="DUF3872 domain-containing protein" evidence="1">
    <location>
        <begin position="23"/>
        <end position="157"/>
    </location>
</feature>
<dbReference type="HOGENOM" id="CLU_134879_0_0_10"/>
<dbReference type="InterPro" id="IPR038707">
    <property type="entry name" value="TraQ_sf"/>
</dbReference>
<accession>A0A0E2ANA3</accession>
<reference evidence="2 3" key="1">
    <citation type="submission" date="2012-02" db="EMBL/GenBank/DDBJ databases">
        <title>The Genome Sequence of Bacteroides fragilis CL07T12C05.</title>
        <authorList>
            <consortium name="The Broad Institute Genome Sequencing Platform"/>
            <person name="Earl A."/>
            <person name="Ward D."/>
            <person name="Feldgarden M."/>
            <person name="Gevers D."/>
            <person name="Zitomersky N.L."/>
            <person name="Coyne M.J."/>
            <person name="Comstock L.E."/>
            <person name="Young S.K."/>
            <person name="Zeng Q."/>
            <person name="Gargeya S."/>
            <person name="Fitzgerald M."/>
            <person name="Haas B."/>
            <person name="Abouelleil A."/>
            <person name="Alvarado L."/>
            <person name="Arachchi H.M."/>
            <person name="Berlin A."/>
            <person name="Chapman S.B."/>
            <person name="Gearin G."/>
            <person name="Goldberg J."/>
            <person name="Griggs A."/>
            <person name="Gujja S."/>
            <person name="Hansen M."/>
            <person name="Heiman D."/>
            <person name="Howarth C."/>
            <person name="Larimer J."/>
            <person name="Lui A."/>
            <person name="MacDonald P.J.P."/>
            <person name="McCowen C."/>
            <person name="Montmayeur A."/>
            <person name="Murphy C."/>
            <person name="Neiman D."/>
            <person name="Pearson M."/>
            <person name="Priest M."/>
            <person name="Roberts A."/>
            <person name="Saif S."/>
            <person name="Shea T."/>
            <person name="Sisk P."/>
            <person name="Stolte C."/>
            <person name="Sykes S."/>
            <person name="Wortman J."/>
            <person name="Nusbaum C."/>
            <person name="Birren B."/>
        </authorList>
    </citation>
    <scope>NUCLEOTIDE SEQUENCE [LARGE SCALE GENOMIC DNA]</scope>
    <source>
        <strain evidence="2 3">CL07T12C05</strain>
    </source>
</reference>
<dbReference type="RefSeq" id="WP_005797977.1">
    <property type="nucleotide sequence ID" value="NZ_JH724216.1"/>
</dbReference>
<evidence type="ECO:0000256" key="1">
    <source>
        <dbReference type="SAM" id="SignalP"/>
    </source>
</evidence>
<dbReference type="EMBL" id="AGXN01000016">
    <property type="protein sequence ID" value="EIY94236.1"/>
    <property type="molecule type" value="Genomic_DNA"/>
</dbReference>
<evidence type="ECO:0000313" key="2">
    <source>
        <dbReference type="EMBL" id="EIY94236.1"/>
    </source>
</evidence>
<dbReference type="InterPro" id="IPR024355">
    <property type="entry name" value="TraQ_bacteroidetes"/>
</dbReference>
<name>A0A0E2ANA3_BACFG</name>
<dbReference type="Pfam" id="PF12988">
    <property type="entry name" value="TraQ_transposon"/>
    <property type="match status" value="1"/>
</dbReference>
<evidence type="ECO:0000313" key="3">
    <source>
        <dbReference type="Proteomes" id="UP000003879"/>
    </source>
</evidence>
<dbReference type="PATRIC" id="fig|997883.3.peg.3331"/>
<evidence type="ECO:0008006" key="4">
    <source>
        <dbReference type="Google" id="ProtNLM"/>
    </source>
</evidence>
<dbReference type="Proteomes" id="UP000003879">
    <property type="component" value="Unassembled WGS sequence"/>
</dbReference>
<dbReference type="AlphaFoldDB" id="A0A0E2ANA3"/>
<protein>
    <recommendedName>
        <fullName evidence="4">DUF3872 domain-containing protein</fullName>
    </recommendedName>
</protein>
<dbReference type="PROSITE" id="PS51257">
    <property type="entry name" value="PROKAR_LIPOPROTEIN"/>
    <property type="match status" value="1"/>
</dbReference>
<comment type="caution">
    <text evidence="2">The sequence shown here is derived from an EMBL/GenBank/DDBJ whole genome shotgun (WGS) entry which is preliminary data.</text>
</comment>
<keyword evidence="1" id="KW-0732">Signal</keyword>
<organism evidence="2 3">
    <name type="scientific">Bacteroides fragilis CL07T12C05</name>
    <dbReference type="NCBI Taxonomy" id="997883"/>
    <lineage>
        <taxon>Bacteria</taxon>
        <taxon>Pseudomonadati</taxon>
        <taxon>Bacteroidota</taxon>
        <taxon>Bacteroidia</taxon>
        <taxon>Bacteroidales</taxon>
        <taxon>Bacteroidaceae</taxon>
        <taxon>Bacteroides</taxon>
    </lineage>
</organism>
<dbReference type="Gene3D" id="2.60.40.2410">
    <property type="entry name" value="Uncharacterised protein PF12988, DUF3872"/>
    <property type="match status" value="1"/>
</dbReference>
<gene>
    <name evidence="2" type="ORF">HMPREF1056_03187</name>
</gene>